<gene>
    <name evidence="5" type="ORF">CALCODRAFT_476810</name>
</gene>
<dbReference type="EMBL" id="KV424093">
    <property type="protein sequence ID" value="KZT51748.1"/>
    <property type="molecule type" value="Genomic_DNA"/>
</dbReference>
<reference evidence="5 6" key="1">
    <citation type="journal article" date="2016" name="Mol. Biol. Evol.">
        <title>Comparative Genomics of Early-Diverging Mushroom-Forming Fungi Provides Insights into the Origins of Lignocellulose Decay Capabilities.</title>
        <authorList>
            <person name="Nagy L.G."/>
            <person name="Riley R."/>
            <person name="Tritt A."/>
            <person name="Adam C."/>
            <person name="Daum C."/>
            <person name="Floudas D."/>
            <person name="Sun H."/>
            <person name="Yadav J.S."/>
            <person name="Pangilinan J."/>
            <person name="Larsson K.H."/>
            <person name="Matsuura K."/>
            <person name="Barry K."/>
            <person name="Labutti K."/>
            <person name="Kuo R."/>
            <person name="Ohm R.A."/>
            <person name="Bhattacharya S.S."/>
            <person name="Shirouzu T."/>
            <person name="Yoshinaga Y."/>
            <person name="Martin F.M."/>
            <person name="Grigoriev I.V."/>
            <person name="Hibbett D.S."/>
        </authorList>
    </citation>
    <scope>NUCLEOTIDE SEQUENCE [LARGE SCALE GENOMIC DNA]</scope>
    <source>
        <strain evidence="5 6">HHB12733</strain>
    </source>
</reference>
<dbReference type="Proteomes" id="UP000076842">
    <property type="component" value="Unassembled WGS sequence"/>
</dbReference>
<dbReference type="InterPro" id="IPR033130">
    <property type="entry name" value="RNase_T2_His_AS_2"/>
</dbReference>
<dbReference type="OrthoDB" id="435754at2759"/>
<dbReference type="GO" id="GO:0003723">
    <property type="term" value="F:RNA binding"/>
    <property type="evidence" value="ECO:0007669"/>
    <property type="project" value="InterPro"/>
</dbReference>
<dbReference type="EC" id="4.6.1.19" evidence="2"/>
<evidence type="ECO:0000256" key="3">
    <source>
        <dbReference type="RuleBase" id="RU004328"/>
    </source>
</evidence>
<keyword evidence="6" id="KW-1185">Reference proteome</keyword>
<dbReference type="PROSITE" id="PS00531">
    <property type="entry name" value="RNASE_T2_2"/>
    <property type="match status" value="1"/>
</dbReference>
<name>A0A165CZJ4_9BASI</name>
<comment type="similarity">
    <text evidence="1 3">Belongs to the RNase T2 family.</text>
</comment>
<protein>
    <recommendedName>
        <fullName evidence="2">ribonuclease T2</fullName>
        <ecNumber evidence="2">4.6.1.19</ecNumber>
    </recommendedName>
</protein>
<accession>A0A165CZJ4</accession>
<dbReference type="Pfam" id="PF00445">
    <property type="entry name" value="Ribonuclease_T2"/>
    <property type="match status" value="1"/>
</dbReference>
<organism evidence="5 6">
    <name type="scientific">Calocera cornea HHB12733</name>
    <dbReference type="NCBI Taxonomy" id="1353952"/>
    <lineage>
        <taxon>Eukaryota</taxon>
        <taxon>Fungi</taxon>
        <taxon>Dikarya</taxon>
        <taxon>Basidiomycota</taxon>
        <taxon>Agaricomycotina</taxon>
        <taxon>Dacrymycetes</taxon>
        <taxon>Dacrymycetales</taxon>
        <taxon>Dacrymycetaceae</taxon>
        <taxon>Calocera</taxon>
    </lineage>
</organism>
<dbReference type="PANTHER" id="PTHR11240">
    <property type="entry name" value="RIBONUCLEASE T2"/>
    <property type="match status" value="1"/>
</dbReference>
<dbReference type="PANTHER" id="PTHR11240:SF17">
    <property type="entry name" value="RIBONUCLEASE T2"/>
    <property type="match status" value="1"/>
</dbReference>
<dbReference type="AlphaFoldDB" id="A0A165CZJ4"/>
<dbReference type="GO" id="GO:0033897">
    <property type="term" value="F:ribonuclease T2 activity"/>
    <property type="evidence" value="ECO:0007669"/>
    <property type="project" value="UniProtKB-EC"/>
</dbReference>
<dbReference type="Gene3D" id="3.90.730.10">
    <property type="entry name" value="Ribonuclease T2-like"/>
    <property type="match status" value="1"/>
</dbReference>
<feature type="region of interest" description="Disordered" evidence="4">
    <location>
        <begin position="1"/>
        <end position="29"/>
    </location>
</feature>
<dbReference type="InterPro" id="IPR036430">
    <property type="entry name" value="RNase_T2-like_sf"/>
</dbReference>
<proteinExistence type="inferred from homology"/>
<evidence type="ECO:0000313" key="5">
    <source>
        <dbReference type="EMBL" id="KZT51748.1"/>
    </source>
</evidence>
<dbReference type="SUPFAM" id="SSF55895">
    <property type="entry name" value="Ribonuclease Rh-like"/>
    <property type="match status" value="1"/>
</dbReference>
<evidence type="ECO:0000256" key="1">
    <source>
        <dbReference type="ARBA" id="ARBA00007469"/>
    </source>
</evidence>
<dbReference type="GO" id="GO:0006401">
    <property type="term" value="P:RNA catabolic process"/>
    <property type="evidence" value="ECO:0007669"/>
    <property type="project" value="TreeGrafter"/>
</dbReference>
<evidence type="ECO:0000256" key="2">
    <source>
        <dbReference type="ARBA" id="ARBA00012571"/>
    </source>
</evidence>
<dbReference type="InterPro" id="IPR001568">
    <property type="entry name" value="RNase_T2-like"/>
</dbReference>
<evidence type="ECO:0000256" key="4">
    <source>
        <dbReference type="SAM" id="MobiDB-lite"/>
    </source>
</evidence>
<sequence>MSPLGSPGPIIHYSSPSPPQSPQNDAHFRPPGGGYFCDGSYTQYCDLTRQFDPTPSPNISEGVVIPAWNGTTVDVFIKDFARFDLLQYMDRYWINQGDTNAVFWAHEFSKHATCFSTWDTKCFSQPYVEHEEMINFFNVHRGRIYQTYPTGSFFRSAGIVPSNTTTYNLTQLQQAVKAHTGAILYFGCTGNQTANKDGRTVLDEVWYFNHVLGSPNTGFYKHIDSLSNSSCTPTGQIWYYERTPSSARPLNDVFWCAAGRAVN</sequence>
<dbReference type="GO" id="GO:0005576">
    <property type="term" value="C:extracellular region"/>
    <property type="evidence" value="ECO:0007669"/>
    <property type="project" value="TreeGrafter"/>
</dbReference>
<dbReference type="InParanoid" id="A0A165CZJ4"/>
<evidence type="ECO:0000313" key="6">
    <source>
        <dbReference type="Proteomes" id="UP000076842"/>
    </source>
</evidence>